<comment type="caution">
    <text evidence="2">The sequence shown here is derived from an EMBL/GenBank/DDBJ whole genome shotgun (WGS) entry which is preliminary data.</text>
</comment>
<proteinExistence type="predicted"/>
<evidence type="ECO:0000256" key="1">
    <source>
        <dbReference type="SAM" id="MobiDB-lite"/>
    </source>
</evidence>
<dbReference type="Proteomes" id="UP000314294">
    <property type="component" value="Unassembled WGS sequence"/>
</dbReference>
<feature type="region of interest" description="Disordered" evidence="1">
    <location>
        <begin position="140"/>
        <end position="164"/>
    </location>
</feature>
<dbReference type="PROSITE" id="PS51318">
    <property type="entry name" value="TAT"/>
    <property type="match status" value="1"/>
</dbReference>
<organism evidence="2 3">
    <name type="scientific">Liparis tanakae</name>
    <name type="common">Tanaka's snailfish</name>
    <dbReference type="NCBI Taxonomy" id="230148"/>
    <lineage>
        <taxon>Eukaryota</taxon>
        <taxon>Metazoa</taxon>
        <taxon>Chordata</taxon>
        <taxon>Craniata</taxon>
        <taxon>Vertebrata</taxon>
        <taxon>Euteleostomi</taxon>
        <taxon>Actinopterygii</taxon>
        <taxon>Neopterygii</taxon>
        <taxon>Teleostei</taxon>
        <taxon>Neoteleostei</taxon>
        <taxon>Acanthomorphata</taxon>
        <taxon>Eupercaria</taxon>
        <taxon>Perciformes</taxon>
        <taxon>Cottioidei</taxon>
        <taxon>Cottales</taxon>
        <taxon>Liparidae</taxon>
        <taxon>Liparis</taxon>
    </lineage>
</organism>
<reference evidence="2 3" key="1">
    <citation type="submission" date="2019-03" db="EMBL/GenBank/DDBJ databases">
        <title>First draft genome of Liparis tanakae, snailfish: a comprehensive survey of snailfish specific genes.</title>
        <authorList>
            <person name="Kim W."/>
            <person name="Song I."/>
            <person name="Jeong J.-H."/>
            <person name="Kim D."/>
            <person name="Kim S."/>
            <person name="Ryu S."/>
            <person name="Song J.Y."/>
            <person name="Lee S.K."/>
        </authorList>
    </citation>
    <scope>NUCLEOTIDE SEQUENCE [LARGE SCALE GENOMIC DNA]</scope>
    <source>
        <tissue evidence="2">Muscle</tissue>
    </source>
</reference>
<sequence>MKPSPHASRRGLAAAAAAAARGAEGATAAAGRGAADWEGVCGAGGLYTLSNIRWCHGHKQTGPKSILGKWSPPTKQLSGLRLQNESDPRPVSAGLNSEIESSQLIYYAPRSNPRMGSRKCRMTASVSLLTIASENVCPRWGNSPSSAPPSTSSTAASSPEPPHDTVHSCTLVDQCFFFFSVLDIVGSACKPGGKSEIRSSFNATAASEPKTQ</sequence>
<feature type="compositionally biased region" description="Low complexity" evidence="1">
    <location>
        <begin position="143"/>
        <end position="158"/>
    </location>
</feature>
<feature type="compositionally biased region" description="Polar residues" evidence="1">
    <location>
        <begin position="198"/>
        <end position="212"/>
    </location>
</feature>
<protein>
    <submittedName>
        <fullName evidence="2">Uncharacterized protein</fullName>
    </submittedName>
</protein>
<gene>
    <name evidence="2" type="ORF">EYF80_050016</name>
</gene>
<feature type="compositionally biased region" description="Polar residues" evidence="1">
    <location>
        <begin position="73"/>
        <end position="85"/>
    </location>
</feature>
<dbReference type="EMBL" id="SRLO01001245">
    <property type="protein sequence ID" value="TNN39818.1"/>
    <property type="molecule type" value="Genomic_DNA"/>
</dbReference>
<feature type="region of interest" description="Disordered" evidence="1">
    <location>
        <begin position="192"/>
        <end position="212"/>
    </location>
</feature>
<name>A0A4Z2FF88_9TELE</name>
<evidence type="ECO:0000313" key="2">
    <source>
        <dbReference type="EMBL" id="TNN39818.1"/>
    </source>
</evidence>
<dbReference type="InterPro" id="IPR006311">
    <property type="entry name" value="TAT_signal"/>
</dbReference>
<dbReference type="AlphaFoldDB" id="A0A4Z2FF88"/>
<accession>A0A4Z2FF88</accession>
<evidence type="ECO:0000313" key="3">
    <source>
        <dbReference type="Proteomes" id="UP000314294"/>
    </source>
</evidence>
<feature type="region of interest" description="Disordered" evidence="1">
    <location>
        <begin position="65"/>
        <end position="94"/>
    </location>
</feature>
<keyword evidence="3" id="KW-1185">Reference proteome</keyword>